<keyword evidence="3" id="KW-1185">Reference proteome</keyword>
<keyword evidence="1" id="KW-0812">Transmembrane</keyword>
<proteinExistence type="predicted"/>
<keyword evidence="1" id="KW-0472">Membrane</keyword>
<accession>A0A4Z2I9X9</accession>
<evidence type="ECO:0000256" key="1">
    <source>
        <dbReference type="SAM" id="Phobius"/>
    </source>
</evidence>
<keyword evidence="1" id="KW-1133">Transmembrane helix</keyword>
<gene>
    <name evidence="2" type="ORF">EYF80_015075</name>
</gene>
<protein>
    <submittedName>
        <fullName evidence="2">Uncharacterized protein</fullName>
    </submittedName>
</protein>
<evidence type="ECO:0000313" key="3">
    <source>
        <dbReference type="Proteomes" id="UP000314294"/>
    </source>
</evidence>
<dbReference type="Proteomes" id="UP000314294">
    <property type="component" value="Unassembled WGS sequence"/>
</dbReference>
<evidence type="ECO:0000313" key="2">
    <source>
        <dbReference type="EMBL" id="TNN74757.1"/>
    </source>
</evidence>
<dbReference type="EMBL" id="SRLO01000111">
    <property type="protein sequence ID" value="TNN74757.1"/>
    <property type="molecule type" value="Genomic_DNA"/>
</dbReference>
<sequence>MPRALAGALGLLTHSLRNEPKNYDLSIQKQANAFINRTNENVTRAWSWLLLKVVLFLRCFLFFFSSVFICSSAGSEGHTSGQLVQHMRAERRTLEEPHMLTSDRA</sequence>
<name>A0A4Z2I9X9_9TELE</name>
<comment type="caution">
    <text evidence="2">The sequence shown here is derived from an EMBL/GenBank/DDBJ whole genome shotgun (WGS) entry which is preliminary data.</text>
</comment>
<feature type="transmembrane region" description="Helical" evidence="1">
    <location>
        <begin position="46"/>
        <end position="70"/>
    </location>
</feature>
<dbReference type="AlphaFoldDB" id="A0A4Z2I9X9"/>
<organism evidence="2 3">
    <name type="scientific">Liparis tanakae</name>
    <name type="common">Tanaka's snailfish</name>
    <dbReference type="NCBI Taxonomy" id="230148"/>
    <lineage>
        <taxon>Eukaryota</taxon>
        <taxon>Metazoa</taxon>
        <taxon>Chordata</taxon>
        <taxon>Craniata</taxon>
        <taxon>Vertebrata</taxon>
        <taxon>Euteleostomi</taxon>
        <taxon>Actinopterygii</taxon>
        <taxon>Neopterygii</taxon>
        <taxon>Teleostei</taxon>
        <taxon>Neoteleostei</taxon>
        <taxon>Acanthomorphata</taxon>
        <taxon>Eupercaria</taxon>
        <taxon>Perciformes</taxon>
        <taxon>Cottioidei</taxon>
        <taxon>Cottales</taxon>
        <taxon>Liparidae</taxon>
        <taxon>Liparis</taxon>
    </lineage>
</organism>
<reference evidence="2 3" key="1">
    <citation type="submission" date="2019-03" db="EMBL/GenBank/DDBJ databases">
        <title>First draft genome of Liparis tanakae, snailfish: a comprehensive survey of snailfish specific genes.</title>
        <authorList>
            <person name="Kim W."/>
            <person name="Song I."/>
            <person name="Jeong J.-H."/>
            <person name="Kim D."/>
            <person name="Kim S."/>
            <person name="Ryu S."/>
            <person name="Song J.Y."/>
            <person name="Lee S.K."/>
        </authorList>
    </citation>
    <scope>NUCLEOTIDE SEQUENCE [LARGE SCALE GENOMIC DNA]</scope>
    <source>
        <tissue evidence="2">Muscle</tissue>
    </source>
</reference>